<gene>
    <name evidence="2" type="ORF">SDC9_183540</name>
</gene>
<dbReference type="AlphaFoldDB" id="A0A645HAH9"/>
<proteinExistence type="predicted"/>
<evidence type="ECO:0000313" key="2">
    <source>
        <dbReference type="EMBL" id="MPN36035.1"/>
    </source>
</evidence>
<accession>A0A645HAH9</accession>
<organism evidence="2">
    <name type="scientific">bioreactor metagenome</name>
    <dbReference type="NCBI Taxonomy" id="1076179"/>
    <lineage>
        <taxon>unclassified sequences</taxon>
        <taxon>metagenomes</taxon>
        <taxon>ecological metagenomes</taxon>
    </lineage>
</organism>
<sequence length="119" mass="12994">MVGDLPDDRPDRGPDHHLGPIHDHPPQPGGGSLRPSPFIVDTDEVGPVSRIVRNAVQKHPHRILSADQKRVAAPDGKGGIFAHMLLPEELAPNAATGAGFKKRLRVEPRNEMFLPERSE</sequence>
<feature type="region of interest" description="Disordered" evidence="1">
    <location>
        <begin position="1"/>
        <end position="41"/>
    </location>
</feature>
<protein>
    <submittedName>
        <fullName evidence="2">Uncharacterized protein</fullName>
    </submittedName>
</protein>
<name>A0A645HAH9_9ZZZZ</name>
<reference evidence="2" key="1">
    <citation type="submission" date="2019-08" db="EMBL/GenBank/DDBJ databases">
        <authorList>
            <person name="Kucharzyk K."/>
            <person name="Murdoch R.W."/>
            <person name="Higgins S."/>
            <person name="Loffler F."/>
        </authorList>
    </citation>
    <scope>NUCLEOTIDE SEQUENCE</scope>
</reference>
<feature type="compositionally biased region" description="Basic and acidic residues" evidence="1">
    <location>
        <begin position="1"/>
        <end position="25"/>
    </location>
</feature>
<dbReference type="EMBL" id="VSSQ01089949">
    <property type="protein sequence ID" value="MPN36035.1"/>
    <property type="molecule type" value="Genomic_DNA"/>
</dbReference>
<comment type="caution">
    <text evidence="2">The sequence shown here is derived from an EMBL/GenBank/DDBJ whole genome shotgun (WGS) entry which is preliminary data.</text>
</comment>
<evidence type="ECO:0000256" key="1">
    <source>
        <dbReference type="SAM" id="MobiDB-lite"/>
    </source>
</evidence>